<gene>
    <name evidence="4" type="ORF">OPV22_026882</name>
</gene>
<comment type="subcellular location">
    <subcellularLocation>
        <location evidence="2">Plastid</location>
        <location evidence="2">Chloroplast thylakoid membrane</location>
    </subcellularLocation>
</comment>
<dbReference type="PANTHER" id="PTHR21649">
    <property type="entry name" value="CHLOROPHYLL A/B BINDING PROTEIN"/>
    <property type="match status" value="1"/>
</dbReference>
<feature type="binding site" evidence="1">
    <location>
        <position position="183"/>
    </location>
    <ligand>
        <name>chlorophyll a</name>
        <dbReference type="ChEBI" id="CHEBI:58416"/>
        <label>1</label>
    </ligand>
</feature>
<feature type="binding site" evidence="1">
    <location>
        <position position="168"/>
    </location>
    <ligand>
        <name>chlorophyll b</name>
        <dbReference type="ChEBI" id="CHEBI:61721"/>
        <label>4</label>
    </ligand>
</feature>
<dbReference type="GO" id="GO:0009522">
    <property type="term" value="C:photosystem I"/>
    <property type="evidence" value="ECO:0007669"/>
    <property type="project" value="UniProtKB-KW"/>
</dbReference>
<dbReference type="InterPro" id="IPR001344">
    <property type="entry name" value="Chloro_AB-bd_pln"/>
</dbReference>
<proteinExistence type="inferred from homology"/>
<keyword evidence="2" id="KW-0472">Membrane</keyword>
<evidence type="ECO:0000313" key="4">
    <source>
        <dbReference type="EMBL" id="KAJ8464330.1"/>
    </source>
</evidence>
<dbReference type="Proteomes" id="UP001222027">
    <property type="component" value="Unassembled WGS sequence"/>
</dbReference>
<keyword evidence="1 2" id="KW-0148">Chlorophyll</keyword>
<feature type="binding site" evidence="1">
    <location>
        <position position="150"/>
    </location>
    <ligand>
        <name>chlorophyll a</name>
        <dbReference type="ChEBI" id="CHEBI:58416"/>
        <label>3</label>
    </ligand>
</feature>
<dbReference type="EMBL" id="JAQQAF010000008">
    <property type="protein sequence ID" value="KAJ8464330.1"/>
    <property type="molecule type" value="Genomic_DNA"/>
</dbReference>
<keyword evidence="2" id="KW-0157">Chromophore</keyword>
<feature type="binding site" evidence="1">
    <location>
        <position position="151"/>
    </location>
    <ligand>
        <name>chlorophyll a</name>
        <dbReference type="ChEBI" id="CHEBI:58416"/>
        <label>1</label>
    </ligand>
</feature>
<comment type="function">
    <text evidence="2">The light-harvesting complex (LHC) functions as a light receptor, it captures and delivers excitation energy to photosystems with which it is closely associated.</text>
</comment>
<protein>
    <recommendedName>
        <fullName evidence="2">Chlorophyll a-b binding protein, chloroplastic</fullName>
    </recommendedName>
</protein>
<keyword evidence="2" id="KW-0812">Transmembrane</keyword>
<accession>A0AAV8Q6A4</accession>
<comment type="similarity">
    <text evidence="2">Belongs to the light-harvesting chlorophyll a/b-binding (LHC) protein family.</text>
</comment>
<dbReference type="GO" id="GO:0016168">
    <property type="term" value="F:chlorophyll binding"/>
    <property type="evidence" value="ECO:0007669"/>
    <property type="project" value="UniProtKB-KW"/>
</dbReference>
<evidence type="ECO:0000313" key="5">
    <source>
        <dbReference type="Proteomes" id="UP001222027"/>
    </source>
</evidence>
<keyword evidence="2" id="KW-0603">Photosystem I</keyword>
<sequence>MEGRTRKDHSAADSRTVYRGSTPPQERSHRSLPSKYFSAESLLLLLCLAASLLLLPVILPPLPPPPLAHRHYRPLSASAIKQTVVSPPRGAREVACFGYDPFGLSKKPEDFAKYKASELIHAKDLEDKLNPGGPFDPAGLANEAALLEVKETKSRWLAMLAMLGLFLQADSTGQRAVENPMRHPSEPFGNNLLAMISGTAEGASTLSFHSYFFFFHDFHAM</sequence>
<dbReference type="Gene3D" id="1.10.3460.10">
    <property type="entry name" value="Chlorophyll a/b binding protein domain"/>
    <property type="match status" value="2"/>
</dbReference>
<keyword evidence="2" id="KW-0604">Photosystem II</keyword>
<dbReference type="GO" id="GO:0009535">
    <property type="term" value="C:chloroplast thylakoid membrane"/>
    <property type="evidence" value="ECO:0007669"/>
    <property type="project" value="UniProtKB-SubCell"/>
</dbReference>
<evidence type="ECO:0000256" key="2">
    <source>
        <dbReference type="RuleBase" id="RU363080"/>
    </source>
</evidence>
<feature type="region of interest" description="Disordered" evidence="3">
    <location>
        <begin position="1"/>
        <end position="32"/>
    </location>
</feature>
<keyword evidence="2" id="KW-1133">Transmembrane helix</keyword>
<dbReference type="GO" id="GO:0009523">
    <property type="term" value="C:photosystem II"/>
    <property type="evidence" value="ECO:0007669"/>
    <property type="project" value="UniProtKB-KW"/>
</dbReference>
<keyword evidence="2" id="KW-0602">Photosynthesis</keyword>
<dbReference type="SUPFAM" id="SSF103511">
    <property type="entry name" value="Chlorophyll a-b binding protein"/>
    <property type="match status" value="1"/>
</dbReference>
<feature type="compositionally biased region" description="Basic and acidic residues" evidence="3">
    <location>
        <begin position="1"/>
        <end position="12"/>
    </location>
</feature>
<keyword evidence="2" id="KW-0934">Plastid</keyword>
<name>A0AAV8Q6A4_ENSVE</name>
<evidence type="ECO:0000256" key="1">
    <source>
        <dbReference type="PIRSR" id="PIRSR601344-1"/>
    </source>
</evidence>
<keyword evidence="2" id="KW-0150">Chloroplast</keyword>
<evidence type="ECO:0000256" key="3">
    <source>
        <dbReference type="SAM" id="MobiDB-lite"/>
    </source>
</evidence>
<organism evidence="4 5">
    <name type="scientific">Ensete ventricosum</name>
    <name type="common">Abyssinian banana</name>
    <name type="synonym">Musa ensete</name>
    <dbReference type="NCBI Taxonomy" id="4639"/>
    <lineage>
        <taxon>Eukaryota</taxon>
        <taxon>Viridiplantae</taxon>
        <taxon>Streptophyta</taxon>
        <taxon>Embryophyta</taxon>
        <taxon>Tracheophyta</taxon>
        <taxon>Spermatophyta</taxon>
        <taxon>Magnoliopsida</taxon>
        <taxon>Liliopsida</taxon>
        <taxon>Zingiberales</taxon>
        <taxon>Musaceae</taxon>
        <taxon>Ensete</taxon>
    </lineage>
</organism>
<keyword evidence="5" id="KW-1185">Reference proteome</keyword>
<feature type="transmembrane region" description="Helical" evidence="2">
    <location>
        <begin position="37"/>
        <end position="59"/>
    </location>
</feature>
<dbReference type="GO" id="GO:0009765">
    <property type="term" value="P:photosynthesis, light harvesting"/>
    <property type="evidence" value="ECO:0007669"/>
    <property type="project" value="InterPro"/>
</dbReference>
<comment type="caution">
    <text evidence="4">The sequence shown here is derived from an EMBL/GenBank/DDBJ whole genome shotgun (WGS) entry which is preliminary data.</text>
</comment>
<reference evidence="4 5" key="1">
    <citation type="submission" date="2022-12" db="EMBL/GenBank/DDBJ databases">
        <title>Chromosome-scale assembly of the Ensete ventricosum genome.</title>
        <authorList>
            <person name="Dussert Y."/>
            <person name="Stocks J."/>
            <person name="Wendawek A."/>
            <person name="Woldeyes F."/>
            <person name="Nichols R.A."/>
            <person name="Borrell J.S."/>
        </authorList>
    </citation>
    <scope>NUCLEOTIDE SEQUENCE [LARGE SCALE GENOMIC DNA]</scope>
    <source>
        <strain evidence="5">cv. Maze</strain>
        <tissue evidence="4">Seeds</tissue>
    </source>
</reference>
<keyword evidence="2" id="KW-0793">Thylakoid</keyword>
<dbReference type="AlphaFoldDB" id="A0AAV8Q6A4"/>